<dbReference type="InterPro" id="IPR050390">
    <property type="entry name" value="C5-Methyltransferase"/>
</dbReference>
<sequence length="364" mass="39336">MAATEPSIGSLFSGIGGLDLGVQTALGGCIAWHAETNPQSAAVLTRHWPGIPNLGDVRTIDWRRVEPVSVVTAGFPCQDLSVAGPRTGLGTGSRSGLWRHIVRAIEALNPCLVVIENVRGLLSTPAGAHTLRHMEPCTRCMGDPPQMPRLRALGVLLADLAGLGYDASWACLRASDIGAPHRRERAFLAAWPAPLPRPAPAAEDADGESRLQRGLPAPRQAQGRRPRPHPCRRGRTPTPDAGLIRPERQGRYVPETQARHQTESCRHSPARWWGEYLPAIRRWERITERAAPTATVPGARRLSAAFVEWMMGLPNGHVTSVPGLSRAAQLRLLGNSVVPPQATHALDHLLGGRMPKLCPQPRGT</sequence>
<dbReference type="GO" id="GO:0003677">
    <property type="term" value="F:DNA binding"/>
    <property type="evidence" value="ECO:0007669"/>
    <property type="project" value="TreeGrafter"/>
</dbReference>
<evidence type="ECO:0000256" key="6">
    <source>
        <dbReference type="RuleBase" id="RU000416"/>
    </source>
</evidence>
<evidence type="ECO:0000256" key="5">
    <source>
        <dbReference type="PROSITE-ProRule" id="PRU01016"/>
    </source>
</evidence>
<dbReference type="Pfam" id="PF00145">
    <property type="entry name" value="DNA_methylase"/>
    <property type="match status" value="1"/>
</dbReference>
<evidence type="ECO:0000313" key="10">
    <source>
        <dbReference type="Proteomes" id="UP000037982"/>
    </source>
</evidence>
<organism evidence="9 10">
    <name type="scientific">Streptomyces chattanoogensis</name>
    <dbReference type="NCBI Taxonomy" id="66876"/>
    <lineage>
        <taxon>Bacteria</taxon>
        <taxon>Bacillati</taxon>
        <taxon>Actinomycetota</taxon>
        <taxon>Actinomycetes</taxon>
        <taxon>Kitasatosporales</taxon>
        <taxon>Streptomycetaceae</taxon>
        <taxon>Streptomyces</taxon>
    </lineage>
</organism>
<dbReference type="GO" id="GO:0044027">
    <property type="term" value="P:negative regulation of gene expression via chromosomal CpG island methylation"/>
    <property type="evidence" value="ECO:0007669"/>
    <property type="project" value="TreeGrafter"/>
</dbReference>
<proteinExistence type="inferred from homology"/>
<keyword evidence="2 5" id="KW-0808">Transferase</keyword>
<dbReference type="PRINTS" id="PR00105">
    <property type="entry name" value="C5METTRFRASE"/>
</dbReference>
<dbReference type="EMBL" id="LGKG01000149">
    <property type="protein sequence ID" value="KPC61339.1"/>
    <property type="molecule type" value="Genomic_DNA"/>
</dbReference>
<dbReference type="InterPro" id="IPR029063">
    <property type="entry name" value="SAM-dependent_MTases_sf"/>
</dbReference>
<accession>A0A0N0GXT4</accession>
<evidence type="ECO:0000256" key="7">
    <source>
        <dbReference type="RuleBase" id="RU000417"/>
    </source>
</evidence>
<evidence type="ECO:0000313" key="9">
    <source>
        <dbReference type="EMBL" id="KPC61339.1"/>
    </source>
</evidence>
<evidence type="ECO:0000256" key="8">
    <source>
        <dbReference type="SAM" id="MobiDB-lite"/>
    </source>
</evidence>
<dbReference type="GO" id="GO:0032259">
    <property type="term" value="P:methylation"/>
    <property type="evidence" value="ECO:0007669"/>
    <property type="project" value="UniProtKB-KW"/>
</dbReference>
<dbReference type="PANTHER" id="PTHR10629:SF50">
    <property type="entry name" value="DNA (CYTOSINE-5)-METHYLTRANSFERASE CMT3"/>
    <property type="match status" value="1"/>
</dbReference>
<evidence type="ECO:0000256" key="2">
    <source>
        <dbReference type="ARBA" id="ARBA00022679"/>
    </source>
</evidence>
<keyword evidence="4" id="KW-0680">Restriction system</keyword>
<feature type="region of interest" description="Disordered" evidence="8">
    <location>
        <begin position="196"/>
        <end position="249"/>
    </location>
</feature>
<dbReference type="Proteomes" id="UP000037982">
    <property type="component" value="Unassembled WGS sequence"/>
</dbReference>
<reference evidence="10" key="1">
    <citation type="submission" date="2015-07" db="EMBL/GenBank/DDBJ databases">
        <authorList>
            <person name="Ju K.-S."/>
            <person name="Doroghazi J.R."/>
            <person name="Metcalf W.W."/>
        </authorList>
    </citation>
    <scope>NUCLEOTIDE SEQUENCE [LARGE SCALE GENOMIC DNA]</scope>
    <source>
        <strain evidence="10">NRRL ISP-5002</strain>
    </source>
</reference>
<dbReference type="PROSITE" id="PS00094">
    <property type="entry name" value="C5_MTASE_1"/>
    <property type="match status" value="1"/>
</dbReference>
<protein>
    <recommendedName>
        <fullName evidence="7">Cytosine-specific methyltransferase</fullName>
        <ecNumber evidence="7">2.1.1.37</ecNumber>
    </recommendedName>
</protein>
<name>A0A0N0GXT4_9ACTN</name>
<dbReference type="PANTHER" id="PTHR10629">
    <property type="entry name" value="CYTOSINE-SPECIFIC METHYLTRANSFERASE"/>
    <property type="match status" value="1"/>
</dbReference>
<comment type="caution">
    <text evidence="9">The sequence shown here is derived from an EMBL/GenBank/DDBJ whole genome shotgun (WGS) entry which is preliminary data.</text>
</comment>
<dbReference type="AlphaFoldDB" id="A0A0N0GXT4"/>
<evidence type="ECO:0000256" key="1">
    <source>
        <dbReference type="ARBA" id="ARBA00022603"/>
    </source>
</evidence>
<dbReference type="NCBIfam" id="TIGR00675">
    <property type="entry name" value="dcm"/>
    <property type="match status" value="1"/>
</dbReference>
<feature type="active site" evidence="5">
    <location>
        <position position="77"/>
    </location>
</feature>
<comment type="catalytic activity">
    <reaction evidence="7">
        <text>a 2'-deoxycytidine in DNA + S-adenosyl-L-methionine = a 5-methyl-2'-deoxycytidine in DNA + S-adenosyl-L-homocysteine + H(+)</text>
        <dbReference type="Rhea" id="RHEA:13681"/>
        <dbReference type="Rhea" id="RHEA-COMP:11369"/>
        <dbReference type="Rhea" id="RHEA-COMP:11370"/>
        <dbReference type="ChEBI" id="CHEBI:15378"/>
        <dbReference type="ChEBI" id="CHEBI:57856"/>
        <dbReference type="ChEBI" id="CHEBI:59789"/>
        <dbReference type="ChEBI" id="CHEBI:85452"/>
        <dbReference type="ChEBI" id="CHEBI:85454"/>
        <dbReference type="EC" id="2.1.1.37"/>
    </reaction>
</comment>
<keyword evidence="3 5" id="KW-0949">S-adenosyl-L-methionine</keyword>
<evidence type="ECO:0000256" key="4">
    <source>
        <dbReference type="ARBA" id="ARBA00022747"/>
    </source>
</evidence>
<evidence type="ECO:0000256" key="3">
    <source>
        <dbReference type="ARBA" id="ARBA00022691"/>
    </source>
</evidence>
<dbReference type="InterPro" id="IPR001525">
    <property type="entry name" value="C5_MeTfrase"/>
</dbReference>
<dbReference type="PATRIC" id="fig|66876.3.peg.5491"/>
<keyword evidence="10" id="KW-1185">Reference proteome</keyword>
<dbReference type="SUPFAM" id="SSF53335">
    <property type="entry name" value="S-adenosyl-L-methionine-dependent methyltransferases"/>
    <property type="match status" value="1"/>
</dbReference>
<comment type="similarity">
    <text evidence="5 6">Belongs to the class I-like SAM-binding methyltransferase superfamily. C5-methyltransferase family.</text>
</comment>
<dbReference type="GO" id="GO:0003886">
    <property type="term" value="F:DNA (cytosine-5-)-methyltransferase activity"/>
    <property type="evidence" value="ECO:0007669"/>
    <property type="project" value="UniProtKB-EC"/>
</dbReference>
<gene>
    <name evidence="9" type="ORF">ADL29_25060</name>
</gene>
<dbReference type="PROSITE" id="PS51679">
    <property type="entry name" value="SAM_MT_C5"/>
    <property type="match status" value="1"/>
</dbReference>
<dbReference type="Gene3D" id="3.40.50.150">
    <property type="entry name" value="Vaccinia Virus protein VP39"/>
    <property type="match status" value="1"/>
</dbReference>
<dbReference type="InterPro" id="IPR018117">
    <property type="entry name" value="C5_DNA_meth_AS"/>
</dbReference>
<dbReference type="EC" id="2.1.1.37" evidence="7"/>
<keyword evidence="1 5" id="KW-0489">Methyltransferase</keyword>
<dbReference type="GO" id="GO:0009307">
    <property type="term" value="P:DNA restriction-modification system"/>
    <property type="evidence" value="ECO:0007669"/>
    <property type="project" value="UniProtKB-KW"/>
</dbReference>
<feature type="compositionally biased region" description="Basic residues" evidence="8">
    <location>
        <begin position="222"/>
        <end position="235"/>
    </location>
</feature>
<dbReference type="RefSeq" id="WP_078971263.1">
    <property type="nucleotide sequence ID" value="NZ_LGKG01000149.1"/>
</dbReference>